<accession>A0A329MW68</accession>
<dbReference type="Gene3D" id="2.130.10.10">
    <property type="entry name" value="YVTN repeat-like/Quinoprotein amine dehydrogenase"/>
    <property type="match status" value="2"/>
</dbReference>
<feature type="domain" description="SLH" evidence="2">
    <location>
        <begin position="826"/>
        <end position="886"/>
    </location>
</feature>
<dbReference type="PANTHER" id="PTHR47197">
    <property type="entry name" value="PROTEIN NIRF"/>
    <property type="match status" value="1"/>
</dbReference>
<dbReference type="Pfam" id="PF00395">
    <property type="entry name" value="SLH"/>
    <property type="match status" value="3"/>
</dbReference>
<dbReference type="EMBL" id="QMFB01000001">
    <property type="protein sequence ID" value="RAV23076.1"/>
    <property type="molecule type" value="Genomic_DNA"/>
</dbReference>
<dbReference type="Pfam" id="PF12733">
    <property type="entry name" value="Cadherin-like"/>
    <property type="match status" value="2"/>
</dbReference>
<dbReference type="Proteomes" id="UP000250369">
    <property type="component" value="Unassembled WGS sequence"/>
</dbReference>
<name>A0A329MW68_9BACL</name>
<dbReference type="NCBIfam" id="TIGR02276">
    <property type="entry name" value="beta_rpt_yvtn"/>
    <property type="match status" value="3"/>
</dbReference>
<feature type="domain" description="SLH" evidence="2">
    <location>
        <begin position="887"/>
        <end position="950"/>
    </location>
</feature>
<feature type="domain" description="SLH" evidence="2">
    <location>
        <begin position="955"/>
        <end position="1015"/>
    </location>
</feature>
<dbReference type="RefSeq" id="WP_113029186.1">
    <property type="nucleotide sequence ID" value="NZ_QMFB01000001.1"/>
</dbReference>
<evidence type="ECO:0000259" key="2">
    <source>
        <dbReference type="PROSITE" id="PS51272"/>
    </source>
</evidence>
<evidence type="ECO:0000256" key="1">
    <source>
        <dbReference type="SAM" id="MobiDB-lite"/>
    </source>
</evidence>
<dbReference type="SUPFAM" id="SSF63825">
    <property type="entry name" value="YWTD domain"/>
    <property type="match status" value="1"/>
</dbReference>
<feature type="compositionally biased region" description="Polar residues" evidence="1">
    <location>
        <begin position="578"/>
        <end position="592"/>
    </location>
</feature>
<protein>
    <recommendedName>
        <fullName evidence="2">SLH domain-containing protein</fullName>
    </recommendedName>
</protein>
<evidence type="ECO:0000313" key="4">
    <source>
        <dbReference type="Proteomes" id="UP000250369"/>
    </source>
</evidence>
<dbReference type="InterPro" id="IPR015943">
    <property type="entry name" value="WD40/YVTN_repeat-like_dom_sf"/>
</dbReference>
<dbReference type="InterPro" id="IPR011964">
    <property type="entry name" value="YVTN_b-propeller_repeat"/>
</dbReference>
<dbReference type="InterPro" id="IPR011045">
    <property type="entry name" value="N2O_reductase_N"/>
</dbReference>
<evidence type="ECO:0000313" key="3">
    <source>
        <dbReference type="EMBL" id="RAV23076.1"/>
    </source>
</evidence>
<dbReference type="PANTHER" id="PTHR47197:SF3">
    <property type="entry name" value="DIHYDRO-HEME D1 DEHYDROGENASE"/>
    <property type="match status" value="1"/>
</dbReference>
<comment type="caution">
    <text evidence="3">The sequence shown here is derived from an EMBL/GenBank/DDBJ whole genome shotgun (WGS) entry which is preliminary data.</text>
</comment>
<sequence length="1015" mass="105896">MKAYTNALIRPGWLVMLVIILLAAAFPAGQAGASASSSSTISTGRGPHAVAVNQETSRVYVANADGDTVTVLQDTYEGVQAVAAVQTGMTPYAVALNPVTNKIYVVNADSDNVTVIDGRTNDTVTVPVGVQPFAVAVNSVTNKIYVANVGSGNVTVIDGASNLTQAVPAGESPFALAVNEATNQVYVANIDSDSVTVIEGTTLATETILVGAGPNAIAVNPNTNRVYVANFFGGNVTVIDGETGHTTAVQAGTAPSAVAVNKVTDTIYVANDRSGNVTIIDGTDNSTSVVQAGEGASALAIYEDGNKIYVANYDSDNVTIIDGASHATSLVATGRNPIALAVDPVTAHVYVANFNGNSMTTIEELRTTEMDLSSLTVNDGELIPVFDPLTSGYVVHVGNEIAELTVTATTYHEAASIVAAGHTYGNSAVLPVQLHTGANELAIQVQAPDGQKIRLYSLTIYRAEAAEIPLSANADLRQLTISAGALQPAFAAGTYSYSAAVNHAVDSLSITASTYAPGATMKINGVTQASGVPLAVNLQVGSNTVTVSTTSEDGTTSRSYSVLINRAGVSTVPETPAGGTSNTPAATETGSNEMTIVPGGIKLGLAAATTGVNTDTDGTSMYTAMLRADTLTKAFGKLQDNAQGERTLTFEIAGTEQVLRVGIPAKVLRDSAPEAAGSVIKIQTDNADYQLPVRLPSLLSFLQQLGTEQTDEAIVYVAMRTITGTEAKQFVDQLAKTDIQLIGDIVEFTLYVETSGKRYAISDFGGTYVTRSLYVADPVDPSRSTAVVIDLVSGTVSFVPSVFKTTDGITEATIYRNANSLYAIARSEKTFADLLGHWSKADVDLLASKRIVKGMSETDFAPEHNVTRAEFVSLVVRALGLVEDASYAGKFRDISAEDWFAGAVGAASRASIIDGFEDGSFRPGETITREQMAVMLSNALTFAGKAASAPGKLTLYAFEDHADIRLWAEAAMAHMIQSGIFTGVTDTRLAPQDTVTRAQAAVSIKRLLQNANFIN</sequence>
<dbReference type="SUPFAM" id="SSF50974">
    <property type="entry name" value="Nitrous oxide reductase, N-terminal domain"/>
    <property type="match status" value="1"/>
</dbReference>
<feature type="region of interest" description="Disordered" evidence="1">
    <location>
        <begin position="571"/>
        <end position="592"/>
    </location>
</feature>
<dbReference type="InterPro" id="IPR051200">
    <property type="entry name" value="Host-pathogen_enzymatic-act"/>
</dbReference>
<gene>
    <name evidence="3" type="ORF">DQG23_02445</name>
</gene>
<dbReference type="InterPro" id="IPR001119">
    <property type="entry name" value="SLH_dom"/>
</dbReference>
<dbReference type="PROSITE" id="PS51272">
    <property type="entry name" value="SLH"/>
    <property type="match status" value="3"/>
</dbReference>
<proteinExistence type="predicted"/>
<keyword evidence="4" id="KW-1185">Reference proteome</keyword>
<organism evidence="3 4">
    <name type="scientific">Paenibacillus contaminans</name>
    <dbReference type="NCBI Taxonomy" id="450362"/>
    <lineage>
        <taxon>Bacteria</taxon>
        <taxon>Bacillati</taxon>
        <taxon>Bacillota</taxon>
        <taxon>Bacilli</taxon>
        <taxon>Bacillales</taxon>
        <taxon>Paenibacillaceae</taxon>
        <taxon>Paenibacillus</taxon>
    </lineage>
</organism>
<dbReference type="OrthoDB" id="1932903at2"/>
<dbReference type="InterPro" id="IPR025883">
    <property type="entry name" value="Cadherin-like_domain"/>
</dbReference>
<dbReference type="AlphaFoldDB" id="A0A329MW68"/>
<reference evidence="3 4" key="1">
    <citation type="journal article" date="2009" name="Int. J. Syst. Evol. Microbiol.">
        <title>Paenibacillus contaminans sp. nov., isolated from a contaminated laboratory plate.</title>
        <authorList>
            <person name="Chou J.H."/>
            <person name="Lee J.H."/>
            <person name="Lin M.C."/>
            <person name="Chang P.S."/>
            <person name="Arun A.B."/>
            <person name="Young C.C."/>
            <person name="Chen W.M."/>
        </authorList>
    </citation>
    <scope>NUCLEOTIDE SEQUENCE [LARGE SCALE GENOMIC DNA]</scope>
    <source>
        <strain evidence="3 4">CKOBP-6</strain>
    </source>
</reference>